<proteinExistence type="predicted"/>
<dbReference type="InterPro" id="IPR029046">
    <property type="entry name" value="LolA/LolB/LppX"/>
</dbReference>
<evidence type="ECO:0008006" key="8">
    <source>
        <dbReference type="Google" id="ProtNLM"/>
    </source>
</evidence>
<dbReference type="Proteomes" id="UP001500392">
    <property type="component" value="Unassembled WGS sequence"/>
</dbReference>
<keyword evidence="3 5" id="KW-0732">Signal</keyword>
<dbReference type="Pfam" id="PF03548">
    <property type="entry name" value="LolA"/>
    <property type="match status" value="1"/>
</dbReference>
<dbReference type="EMBL" id="BAABDM010000001">
    <property type="protein sequence ID" value="GAA4089486.1"/>
    <property type="molecule type" value="Genomic_DNA"/>
</dbReference>
<keyword evidence="2" id="KW-0813">Transport</keyword>
<feature type="chain" id="PRO_5047319895" description="Outer membrane lipoprotein carrier protein LolA" evidence="5">
    <location>
        <begin position="20"/>
        <end position="187"/>
    </location>
</feature>
<evidence type="ECO:0000256" key="4">
    <source>
        <dbReference type="ARBA" id="ARBA00022927"/>
    </source>
</evidence>
<reference evidence="7" key="1">
    <citation type="journal article" date="2019" name="Int. J. Syst. Evol. Microbiol.">
        <title>The Global Catalogue of Microorganisms (GCM) 10K type strain sequencing project: providing services to taxonomists for standard genome sequencing and annotation.</title>
        <authorList>
            <consortium name="The Broad Institute Genomics Platform"/>
            <consortium name="The Broad Institute Genome Sequencing Center for Infectious Disease"/>
            <person name="Wu L."/>
            <person name="Ma J."/>
        </authorList>
    </citation>
    <scope>NUCLEOTIDE SEQUENCE [LARGE SCALE GENOMIC DNA]</scope>
    <source>
        <strain evidence="7">JCM 17304</strain>
    </source>
</reference>
<evidence type="ECO:0000256" key="1">
    <source>
        <dbReference type="ARBA" id="ARBA00011245"/>
    </source>
</evidence>
<dbReference type="InterPro" id="IPR004564">
    <property type="entry name" value="OM_lipoprot_carrier_LolA-like"/>
</dbReference>
<keyword evidence="4" id="KW-0653">Protein transport</keyword>
<organism evidence="6 7">
    <name type="scientific">Zhongshania borealis</name>
    <dbReference type="NCBI Taxonomy" id="889488"/>
    <lineage>
        <taxon>Bacteria</taxon>
        <taxon>Pseudomonadati</taxon>
        <taxon>Pseudomonadota</taxon>
        <taxon>Gammaproteobacteria</taxon>
        <taxon>Cellvibrionales</taxon>
        <taxon>Spongiibacteraceae</taxon>
        <taxon>Zhongshania</taxon>
    </lineage>
</organism>
<comment type="caution">
    <text evidence="6">The sequence shown here is derived from an EMBL/GenBank/DDBJ whole genome shotgun (WGS) entry which is preliminary data.</text>
</comment>
<name>A0ABP7WJE0_9GAMM</name>
<evidence type="ECO:0000256" key="5">
    <source>
        <dbReference type="SAM" id="SignalP"/>
    </source>
</evidence>
<sequence>MKRFVLATAILLLGTQTYADVLSELTTRARQVNSISGNFAQSRHIAVLRVPLQSSGNFQYLRAQGLRWHSIQPVESTLQISTDQGIRVLNAQGDSQTLAAPEILSQLFLGLFSGELSALQDIFTITEQTVEHGWQLRLSPRSTALKQHLLYIDISGTELVETVLIADANGDRNAISLLNQVVEKSAE</sequence>
<dbReference type="Gene3D" id="2.50.20.10">
    <property type="entry name" value="Lipoprotein localisation LolA/LolB/LppX"/>
    <property type="match status" value="1"/>
</dbReference>
<comment type="subunit">
    <text evidence="1">Monomer.</text>
</comment>
<protein>
    <recommendedName>
        <fullName evidence="8">Outer membrane lipoprotein carrier protein LolA</fullName>
    </recommendedName>
</protein>
<evidence type="ECO:0000256" key="2">
    <source>
        <dbReference type="ARBA" id="ARBA00022448"/>
    </source>
</evidence>
<evidence type="ECO:0000256" key="3">
    <source>
        <dbReference type="ARBA" id="ARBA00022729"/>
    </source>
</evidence>
<feature type="signal peptide" evidence="5">
    <location>
        <begin position="1"/>
        <end position="19"/>
    </location>
</feature>
<dbReference type="CDD" id="cd16325">
    <property type="entry name" value="LolA"/>
    <property type="match status" value="1"/>
</dbReference>
<evidence type="ECO:0000313" key="7">
    <source>
        <dbReference type="Proteomes" id="UP001500392"/>
    </source>
</evidence>
<dbReference type="SUPFAM" id="SSF89392">
    <property type="entry name" value="Prokaryotic lipoproteins and lipoprotein localization factors"/>
    <property type="match status" value="1"/>
</dbReference>
<evidence type="ECO:0000313" key="6">
    <source>
        <dbReference type="EMBL" id="GAA4089486.1"/>
    </source>
</evidence>
<keyword evidence="7" id="KW-1185">Reference proteome</keyword>
<dbReference type="RefSeq" id="WP_344933142.1">
    <property type="nucleotide sequence ID" value="NZ_BAABDM010000001.1"/>
</dbReference>
<accession>A0ABP7WJE0</accession>
<gene>
    <name evidence="6" type="ORF">GCM10022414_10620</name>
</gene>